<dbReference type="InterPro" id="IPR032710">
    <property type="entry name" value="NTF2-like_dom_sf"/>
</dbReference>
<evidence type="ECO:0000313" key="2">
    <source>
        <dbReference type="EMBL" id="MBF6357662.1"/>
    </source>
</evidence>
<dbReference type="EMBL" id="JADLQN010000006">
    <property type="protein sequence ID" value="MBF6357662.1"/>
    <property type="molecule type" value="Genomic_DNA"/>
</dbReference>
<dbReference type="RefSeq" id="WP_195004502.1">
    <property type="nucleotide sequence ID" value="NZ_JADLQN010000006.1"/>
</dbReference>
<comment type="caution">
    <text evidence="2">The sequence shown here is derived from an EMBL/GenBank/DDBJ whole genome shotgun (WGS) entry which is preliminary data.</text>
</comment>
<feature type="domain" description="SnoaL-like" evidence="1">
    <location>
        <begin position="15"/>
        <end position="137"/>
    </location>
</feature>
<reference evidence="2 3" key="1">
    <citation type="submission" date="2020-10" db="EMBL/GenBank/DDBJ databases">
        <title>Identification of Nocardia species via Next-generation sequencing and recognition of intraspecies genetic diversity.</title>
        <authorList>
            <person name="Li P."/>
            <person name="Li P."/>
            <person name="Lu B."/>
        </authorList>
    </citation>
    <scope>NUCLEOTIDE SEQUENCE [LARGE SCALE GENOMIC DNA]</scope>
    <source>
        <strain evidence="2 3">BJ06-0143</strain>
    </source>
</reference>
<dbReference type="Proteomes" id="UP000707731">
    <property type="component" value="Unassembled WGS sequence"/>
</dbReference>
<dbReference type="InterPro" id="IPR037401">
    <property type="entry name" value="SnoaL-like"/>
</dbReference>
<accession>A0ABS0DJB2</accession>
<protein>
    <submittedName>
        <fullName evidence="2">Nuclear transport factor 2 family protein</fullName>
    </submittedName>
</protein>
<dbReference type="Pfam" id="PF13577">
    <property type="entry name" value="SnoaL_4"/>
    <property type="match status" value="1"/>
</dbReference>
<name>A0ABS0DJB2_9NOCA</name>
<dbReference type="Gene3D" id="3.10.450.50">
    <property type="match status" value="1"/>
</dbReference>
<gene>
    <name evidence="2" type="ORF">IU449_24460</name>
</gene>
<dbReference type="SUPFAM" id="SSF54427">
    <property type="entry name" value="NTF2-like"/>
    <property type="match status" value="1"/>
</dbReference>
<proteinExistence type="predicted"/>
<dbReference type="CDD" id="cd00531">
    <property type="entry name" value="NTF2_like"/>
    <property type="match status" value="1"/>
</dbReference>
<evidence type="ECO:0000259" key="1">
    <source>
        <dbReference type="Pfam" id="PF13577"/>
    </source>
</evidence>
<organism evidence="2 3">
    <name type="scientific">Nocardia higoensis</name>
    <dbReference type="NCBI Taxonomy" id="228599"/>
    <lineage>
        <taxon>Bacteria</taxon>
        <taxon>Bacillati</taxon>
        <taxon>Actinomycetota</taxon>
        <taxon>Actinomycetes</taxon>
        <taxon>Mycobacteriales</taxon>
        <taxon>Nocardiaceae</taxon>
        <taxon>Nocardia</taxon>
    </lineage>
</organism>
<evidence type="ECO:0000313" key="3">
    <source>
        <dbReference type="Proteomes" id="UP000707731"/>
    </source>
</evidence>
<keyword evidence="3" id="KW-1185">Reference proteome</keyword>
<sequence>MDERLAALEARLRLLEDEREIQRLVSAYGPLVDDGRAEDVAELWIDEGVYDVDGLYMSGRNEITAMVRSTAHQSLIRHGCTHFQGPVHATVDGDTAAAASYSLLVLHRDGDFLVARATAHHWLFERTGKGWKVRRRTSRALNGAEEAHRLLAAGVRGQTLPTGDGPFLG</sequence>